<evidence type="ECO:0000313" key="4">
    <source>
        <dbReference type="Proteomes" id="UP000430692"/>
    </source>
</evidence>
<evidence type="ECO:0000259" key="2">
    <source>
        <dbReference type="PROSITE" id="PS51464"/>
    </source>
</evidence>
<dbReference type="Proteomes" id="UP000430692">
    <property type="component" value="Unassembled WGS sequence"/>
</dbReference>
<dbReference type="GO" id="GO:1901135">
    <property type="term" value="P:carbohydrate derivative metabolic process"/>
    <property type="evidence" value="ECO:0007669"/>
    <property type="project" value="InterPro"/>
</dbReference>
<keyword evidence="4" id="KW-1185">Reference proteome</keyword>
<sequence>MFESYLEQVHQLLKKVELKESEKIKRCATKICTTIENGGIVHIFGCGHSHILGEEFFYRAGGLAPVRVIFHEPLMLHEGAVTSSHNERKNDYAKIFMEKEDIQPQDVVIVVSTSGKNPVPIDVALIAKDRGAFVIGLTSSSYYKENSRHREGKLLYEVVDITLDNHIPKGDALMKHPSSSISFGSASTIIGAAILNSIFIETTNSLIEKGNHSPPVFISGNVEGADEHNNQLVEKYHKRISLLS</sequence>
<feature type="domain" description="SIS" evidence="2">
    <location>
        <begin position="31"/>
        <end position="211"/>
    </location>
</feature>
<name>A0A6I4VRM7_9BACL</name>
<dbReference type="NCBIfam" id="NF002805">
    <property type="entry name" value="PRK02947.1"/>
    <property type="match status" value="1"/>
</dbReference>
<dbReference type="InterPro" id="IPR050099">
    <property type="entry name" value="SIS_GmhA/DiaA_subfam"/>
</dbReference>
<comment type="caution">
    <text evidence="3">The sequence shown here is derived from an EMBL/GenBank/DDBJ whole genome shotgun (WGS) entry which is preliminary data.</text>
</comment>
<accession>A0A6I4VRM7</accession>
<dbReference type="SUPFAM" id="SSF53697">
    <property type="entry name" value="SIS domain"/>
    <property type="match status" value="1"/>
</dbReference>
<comment type="similarity">
    <text evidence="1">Belongs to the UPF0309 family.</text>
</comment>
<gene>
    <name evidence="3" type="ORF">GSM42_01955</name>
</gene>
<proteinExistence type="inferred from homology"/>
<organism evidence="3 4">
    <name type="scientific">Shimazuella alba</name>
    <dbReference type="NCBI Taxonomy" id="2690964"/>
    <lineage>
        <taxon>Bacteria</taxon>
        <taxon>Bacillati</taxon>
        <taxon>Bacillota</taxon>
        <taxon>Bacilli</taxon>
        <taxon>Bacillales</taxon>
        <taxon>Thermoactinomycetaceae</taxon>
        <taxon>Shimazuella</taxon>
    </lineage>
</organism>
<protein>
    <recommendedName>
        <fullName evidence="1">UPF0309 protein GSM42_01955</fullName>
    </recommendedName>
</protein>
<dbReference type="PROSITE" id="PS51464">
    <property type="entry name" value="SIS"/>
    <property type="match status" value="1"/>
</dbReference>
<dbReference type="GO" id="GO:0016853">
    <property type="term" value="F:isomerase activity"/>
    <property type="evidence" value="ECO:0007669"/>
    <property type="project" value="UniProtKB-KW"/>
</dbReference>
<dbReference type="EMBL" id="WUUL01000001">
    <property type="protein sequence ID" value="MXQ52536.1"/>
    <property type="molecule type" value="Genomic_DNA"/>
</dbReference>
<dbReference type="GO" id="GO:0097367">
    <property type="term" value="F:carbohydrate derivative binding"/>
    <property type="evidence" value="ECO:0007669"/>
    <property type="project" value="InterPro"/>
</dbReference>
<dbReference type="PANTHER" id="PTHR30390">
    <property type="entry name" value="SEDOHEPTULOSE 7-PHOSPHATE ISOMERASE / DNAA INITIATOR-ASSOCIATING FACTOR FOR REPLICATION INITIATION"/>
    <property type="match status" value="1"/>
</dbReference>
<dbReference type="HAMAP" id="MF_01240">
    <property type="entry name" value="UPF0309"/>
    <property type="match status" value="1"/>
</dbReference>
<dbReference type="InterPro" id="IPR022951">
    <property type="entry name" value="UPF0309"/>
</dbReference>
<dbReference type="RefSeq" id="WP_160799548.1">
    <property type="nucleotide sequence ID" value="NZ_WUUL01000001.1"/>
</dbReference>
<dbReference type="AlphaFoldDB" id="A0A6I4VRM7"/>
<keyword evidence="3" id="KW-0413">Isomerase</keyword>
<dbReference type="Gene3D" id="3.40.50.10490">
    <property type="entry name" value="Glucose-6-phosphate isomerase like protein, domain 1"/>
    <property type="match status" value="1"/>
</dbReference>
<dbReference type="PANTHER" id="PTHR30390:SF7">
    <property type="entry name" value="PHOSPHOHEPTOSE ISOMERASE"/>
    <property type="match status" value="1"/>
</dbReference>
<dbReference type="InterPro" id="IPR001347">
    <property type="entry name" value="SIS_dom"/>
</dbReference>
<dbReference type="Pfam" id="PF13580">
    <property type="entry name" value="SIS_2"/>
    <property type="match status" value="1"/>
</dbReference>
<reference evidence="3 4" key="1">
    <citation type="submission" date="2019-12" db="EMBL/GenBank/DDBJ databases">
        <title>Whole-genome analyses of novel actinobacteria.</title>
        <authorList>
            <person name="Sahin N."/>
            <person name="Saygin H."/>
        </authorList>
    </citation>
    <scope>NUCLEOTIDE SEQUENCE [LARGE SCALE GENOMIC DNA]</scope>
    <source>
        <strain evidence="3 4">KC615</strain>
    </source>
</reference>
<dbReference type="InterPro" id="IPR046348">
    <property type="entry name" value="SIS_dom_sf"/>
</dbReference>
<evidence type="ECO:0000256" key="1">
    <source>
        <dbReference type="HAMAP-Rule" id="MF_01240"/>
    </source>
</evidence>
<evidence type="ECO:0000313" key="3">
    <source>
        <dbReference type="EMBL" id="MXQ52536.1"/>
    </source>
</evidence>
<dbReference type="InterPro" id="IPR035472">
    <property type="entry name" value="RpiR-like_SIS"/>
</dbReference>
<dbReference type="CDD" id="cd05013">
    <property type="entry name" value="SIS_RpiR"/>
    <property type="match status" value="1"/>
</dbReference>